<dbReference type="EMBL" id="MGKY01000003">
    <property type="protein sequence ID" value="OGN34279.1"/>
    <property type="molecule type" value="Genomic_DNA"/>
</dbReference>
<comment type="caution">
    <text evidence="1">The sequence shown here is derived from an EMBL/GenBank/DDBJ whole genome shotgun (WGS) entry which is preliminary data.</text>
</comment>
<evidence type="ECO:0000313" key="2">
    <source>
        <dbReference type="Proteomes" id="UP000177745"/>
    </source>
</evidence>
<dbReference type="AlphaFoldDB" id="A0A1F8HBF9"/>
<proteinExistence type="predicted"/>
<accession>A0A1F8HBF9</accession>
<reference evidence="1 2" key="1">
    <citation type="journal article" date="2016" name="Nat. Commun.">
        <title>Thousands of microbial genomes shed light on interconnected biogeochemical processes in an aquifer system.</title>
        <authorList>
            <person name="Anantharaman K."/>
            <person name="Brown C.T."/>
            <person name="Hug L.A."/>
            <person name="Sharon I."/>
            <person name="Castelle C.J."/>
            <person name="Probst A.J."/>
            <person name="Thomas B.C."/>
            <person name="Singh A."/>
            <person name="Wilkins M.J."/>
            <person name="Karaoz U."/>
            <person name="Brodie E.L."/>
            <person name="Williams K.H."/>
            <person name="Hubbard S.S."/>
            <person name="Banfield J.F."/>
        </authorList>
    </citation>
    <scope>NUCLEOTIDE SEQUENCE [LARGE SCALE GENOMIC DNA]</scope>
</reference>
<sequence length="275" mass="33023">MKNKRLPKTEQELFRVFQIGTYRLLRMIITNKDRFMQKTRELDSKYGIRVNLKLNQKEMLKTFNERSSTHQKNTLILNSWPKEKKNKFLDDISYFTHKSNFGREWEDSITTFFLQGIICPPVFNLYIDRSHNRLDSGRIIIVLNPNTAPKDIKTAWEEIERRQKKIWPKSLRKRENATSKKISYLIKYWHGEVNKFNMPNSERYPGLNGYQRDMVERGRFNEVVRAYRESGQKVPRLIIKKSRSDGEIGRKYFGIKNKRKGADIVKQTRKQIKKW</sequence>
<gene>
    <name evidence="1" type="ORF">A3G51_00225</name>
</gene>
<name>A0A1F8HBF9_9BACT</name>
<protein>
    <submittedName>
        <fullName evidence="1">Uncharacterized protein</fullName>
    </submittedName>
</protein>
<dbReference type="Proteomes" id="UP000177745">
    <property type="component" value="Unassembled WGS sequence"/>
</dbReference>
<organism evidence="1 2">
    <name type="scientific">Candidatus Yanofskybacteria bacterium RIFCSPLOWO2_12_FULL_43_11b</name>
    <dbReference type="NCBI Taxonomy" id="1802710"/>
    <lineage>
        <taxon>Bacteria</taxon>
        <taxon>Candidatus Yanofskyibacteriota</taxon>
    </lineage>
</organism>
<evidence type="ECO:0000313" key="1">
    <source>
        <dbReference type="EMBL" id="OGN34279.1"/>
    </source>
</evidence>